<dbReference type="Pfam" id="PF02517">
    <property type="entry name" value="Rce1-like"/>
    <property type="match status" value="1"/>
</dbReference>
<protein>
    <recommendedName>
        <fullName evidence="2">CAAX prenyl protease 2/Lysostaphin resistance protein A-like domain-containing protein</fullName>
    </recommendedName>
</protein>
<feature type="transmembrane region" description="Helical" evidence="1">
    <location>
        <begin position="12"/>
        <end position="29"/>
    </location>
</feature>
<keyword evidence="4" id="KW-1185">Reference proteome</keyword>
<evidence type="ECO:0000256" key="1">
    <source>
        <dbReference type="SAM" id="Phobius"/>
    </source>
</evidence>
<accession>A0ABP8J3H5</accession>
<evidence type="ECO:0000259" key="2">
    <source>
        <dbReference type="Pfam" id="PF02517"/>
    </source>
</evidence>
<evidence type="ECO:0000313" key="4">
    <source>
        <dbReference type="Proteomes" id="UP001500635"/>
    </source>
</evidence>
<feature type="transmembrane region" description="Helical" evidence="1">
    <location>
        <begin position="71"/>
        <end position="90"/>
    </location>
</feature>
<reference evidence="4" key="1">
    <citation type="journal article" date="2019" name="Int. J. Syst. Evol. Microbiol.">
        <title>The Global Catalogue of Microorganisms (GCM) 10K type strain sequencing project: providing services to taxonomists for standard genome sequencing and annotation.</title>
        <authorList>
            <consortium name="The Broad Institute Genomics Platform"/>
            <consortium name="The Broad Institute Genome Sequencing Center for Infectious Disease"/>
            <person name="Wu L."/>
            <person name="Ma J."/>
        </authorList>
    </citation>
    <scope>NUCLEOTIDE SEQUENCE [LARGE SCALE GENOMIC DNA]</scope>
    <source>
        <strain evidence="4">JCM 17688</strain>
    </source>
</reference>
<name>A0ABP8J3H5_9ACTN</name>
<keyword evidence="1" id="KW-0472">Membrane</keyword>
<dbReference type="EMBL" id="BAABFR010000004">
    <property type="protein sequence ID" value="GAA4384418.1"/>
    <property type="molecule type" value="Genomic_DNA"/>
</dbReference>
<keyword evidence="1" id="KW-0812">Transmembrane</keyword>
<feature type="domain" description="CAAX prenyl protease 2/Lysostaphin resistance protein A-like" evidence="2">
    <location>
        <begin position="110"/>
        <end position="203"/>
    </location>
</feature>
<keyword evidence="1" id="KW-1133">Transmembrane helix</keyword>
<organism evidence="3 4">
    <name type="scientific">Tsukamurella soli</name>
    <dbReference type="NCBI Taxonomy" id="644556"/>
    <lineage>
        <taxon>Bacteria</taxon>
        <taxon>Bacillati</taxon>
        <taxon>Actinomycetota</taxon>
        <taxon>Actinomycetes</taxon>
        <taxon>Mycobacteriales</taxon>
        <taxon>Tsukamurellaceae</taxon>
        <taxon>Tsukamurella</taxon>
    </lineage>
</organism>
<comment type="caution">
    <text evidence="3">The sequence shown here is derived from an EMBL/GenBank/DDBJ whole genome shotgun (WGS) entry which is preliminary data.</text>
</comment>
<sequence>MPQPTGRRSAGAAFAFGTGAAIAWNNALLPRLSARGRPLRSGGRAAATLVFGVVTAAAIDGVRSARTTGWAAGSPSPAALAGVVAGVWGLTNVRSIPREHPPTRAGVARWVLVEIPLGTAVPEEMLFRGALARAAVAAVGEPWGSALAAAAFGLWHVGAARSAGQRPAVIVGATAAAGLVLSGLVRGTGRVWPAAAAHSAVNGIGAILTTRSGLRD</sequence>
<evidence type="ECO:0000313" key="3">
    <source>
        <dbReference type="EMBL" id="GAA4384418.1"/>
    </source>
</evidence>
<dbReference type="InterPro" id="IPR003675">
    <property type="entry name" value="Rce1/LyrA-like_dom"/>
</dbReference>
<gene>
    <name evidence="3" type="ORF">GCM10023147_04850</name>
</gene>
<feature type="transmembrane region" description="Helical" evidence="1">
    <location>
        <begin position="41"/>
        <end position="59"/>
    </location>
</feature>
<dbReference type="RefSeq" id="WP_344990347.1">
    <property type="nucleotide sequence ID" value="NZ_BAABFR010000004.1"/>
</dbReference>
<proteinExistence type="predicted"/>
<dbReference type="Proteomes" id="UP001500635">
    <property type="component" value="Unassembled WGS sequence"/>
</dbReference>